<dbReference type="GO" id="GO:0005525">
    <property type="term" value="F:GTP binding"/>
    <property type="evidence" value="ECO:0007669"/>
    <property type="project" value="InterPro"/>
</dbReference>
<dbReference type="GO" id="GO:0008017">
    <property type="term" value="F:microtubule binding"/>
    <property type="evidence" value="ECO:0007669"/>
    <property type="project" value="TreeGrafter"/>
</dbReference>
<dbReference type="Pfam" id="PF01031">
    <property type="entry name" value="Dynamin_M"/>
    <property type="match status" value="1"/>
</dbReference>
<reference evidence="7 8" key="1">
    <citation type="journal article" date="2018" name="BMC Genomics">
        <title>Genomic evidence for intraspecific hybridization in a clonal and extremely halotolerant yeast.</title>
        <authorList>
            <person name="Gostincar C."/>
            <person name="Stajich J.E."/>
            <person name="Zupancic J."/>
            <person name="Zalar P."/>
            <person name="Gunde-Cimerman N."/>
        </authorList>
    </citation>
    <scope>NUCLEOTIDE SEQUENCE [LARGE SCALE GENOMIC DNA]</scope>
    <source>
        <strain evidence="7 8">EXF-171</strain>
    </source>
</reference>
<dbReference type="CDD" id="cd08771">
    <property type="entry name" value="DLP_1"/>
    <property type="match status" value="1"/>
</dbReference>
<dbReference type="GO" id="GO:0003924">
    <property type="term" value="F:GTPase activity"/>
    <property type="evidence" value="ECO:0007669"/>
    <property type="project" value="InterPro"/>
</dbReference>
<dbReference type="GO" id="GO:0005874">
    <property type="term" value="C:microtubule"/>
    <property type="evidence" value="ECO:0007669"/>
    <property type="project" value="TreeGrafter"/>
</dbReference>
<dbReference type="InterPro" id="IPR027417">
    <property type="entry name" value="P-loop_NTPase"/>
</dbReference>
<evidence type="ECO:0000313" key="8">
    <source>
        <dbReference type="Proteomes" id="UP000281468"/>
    </source>
</evidence>
<feature type="domain" description="Dynamin-type G" evidence="6">
    <location>
        <begin position="96"/>
        <end position="373"/>
    </location>
</feature>
<dbReference type="Gene3D" id="3.40.50.300">
    <property type="entry name" value="P-loop containing nucleotide triphosphate hydrolases"/>
    <property type="match status" value="1"/>
</dbReference>
<feature type="domain" description="GED" evidence="5">
    <location>
        <begin position="657"/>
        <end position="752"/>
    </location>
</feature>
<evidence type="ECO:0000259" key="6">
    <source>
        <dbReference type="PROSITE" id="PS51718"/>
    </source>
</evidence>
<dbReference type="EMBL" id="QWIQ01000206">
    <property type="protein sequence ID" value="RMY99990.1"/>
    <property type="molecule type" value="Genomic_DNA"/>
</dbReference>
<evidence type="ECO:0000256" key="3">
    <source>
        <dbReference type="SAM" id="Coils"/>
    </source>
</evidence>
<feature type="compositionally biased region" description="Polar residues" evidence="4">
    <location>
        <begin position="55"/>
        <end position="68"/>
    </location>
</feature>
<dbReference type="VEuPathDB" id="FungiDB:BTJ68_15411"/>
<dbReference type="VEuPathDB" id="FungiDB:BTJ68_15410"/>
<organism evidence="7 8">
    <name type="scientific">Hortaea werneckii</name>
    <name type="common">Black yeast</name>
    <name type="synonym">Cladosporium werneckii</name>
    <dbReference type="NCBI Taxonomy" id="91943"/>
    <lineage>
        <taxon>Eukaryota</taxon>
        <taxon>Fungi</taxon>
        <taxon>Dikarya</taxon>
        <taxon>Ascomycota</taxon>
        <taxon>Pezizomycotina</taxon>
        <taxon>Dothideomycetes</taxon>
        <taxon>Dothideomycetidae</taxon>
        <taxon>Mycosphaerellales</taxon>
        <taxon>Teratosphaeriaceae</taxon>
        <taxon>Hortaea</taxon>
    </lineage>
</organism>
<dbReference type="Proteomes" id="UP000281468">
    <property type="component" value="Unassembled WGS sequence"/>
</dbReference>
<evidence type="ECO:0000313" key="7">
    <source>
        <dbReference type="EMBL" id="RMY99990.1"/>
    </source>
</evidence>
<dbReference type="SMART" id="SM00053">
    <property type="entry name" value="DYNc"/>
    <property type="match status" value="1"/>
</dbReference>
<dbReference type="PANTHER" id="PTHR11566:SF66">
    <property type="entry name" value="INTERFERON-INDUCED GTP-BINDING PROTEIN MX"/>
    <property type="match status" value="1"/>
</dbReference>
<dbReference type="GO" id="GO:0005739">
    <property type="term" value="C:mitochondrion"/>
    <property type="evidence" value="ECO:0007669"/>
    <property type="project" value="TreeGrafter"/>
</dbReference>
<dbReference type="InterPro" id="IPR001401">
    <property type="entry name" value="Dynamin_GTPase"/>
</dbReference>
<dbReference type="GO" id="GO:0016020">
    <property type="term" value="C:membrane"/>
    <property type="evidence" value="ECO:0007669"/>
    <property type="project" value="TreeGrafter"/>
</dbReference>
<accession>A0A3M7GFL0</accession>
<dbReference type="PANTHER" id="PTHR11566">
    <property type="entry name" value="DYNAMIN"/>
    <property type="match status" value="1"/>
</dbReference>
<dbReference type="PROSITE" id="PS51388">
    <property type="entry name" value="GED"/>
    <property type="match status" value="1"/>
</dbReference>
<dbReference type="PROSITE" id="PS51718">
    <property type="entry name" value="G_DYNAMIN_2"/>
    <property type="match status" value="1"/>
</dbReference>
<sequence length="752" mass="84826">MSSTQFLQYPPPFLDHCNRRNPLERTIPNPFPALNMGSKGTDDAVKAEHDENKHSTNQTHGPQTIGTSSLDALQSQDFRRMMDMVDKLRRSGLSGVVQLPQLVVCGDQSSGKSSVLEALTGIPFPRKENLCTRFATEIILRRAPQVAISTKIIPDKDSFNGKIGDFGELPDLMQEATNLMGLGGGGEPARAFSRDVLSIEIAGPGCPHLTLVDLPGLIHSENKMQTKEDVDLIHGLVDDYLKEKRTIIMAVVSAKNDYANQIILKKCKDIDPEGHRTLGVITKPDFLEEGSENEASWVELAENKDIFFELGWHMLKNRSYKESDRSFEERNAAEKAFFSQGRYRDLSQDILGVDTLRTRLSHLLYTHLKRELPTLLDELNQEHSRVCRELEELGERRSTPQEQRRFLIGISTTYQDIVKAAVNGQYDHVLFGPPDLKAGFREGSNRLRLCAIVKHLTDEFNMAMHQYGHKLAIIEPDSEVATKEIELEAEYQKFANWPQQITRSQAIDRVYGMLVRSRGHEIPGTFNPFIVNDLFWDQAIKWQEIAECHLSNVAKFCHNLMNMAVDYAAPKDVGDRLKAGKVKNAFNDRLGAAKADLERIITDMCHHPITYDVSYTAIVRQMRLKKQEANLESFVRIAGVMNHNANVEHQITRYFEPGQIRSLVGPNMDKASAENALDHSQAYYKVIKRHFLDDLEKDTFSPKLVAEMADGELNLIAAEAEEVARTRANLEERKSTLEDGLETFGSALGLSK</sequence>
<dbReference type="PRINTS" id="PR00195">
    <property type="entry name" value="DYNAMIN"/>
</dbReference>
<evidence type="ECO:0000256" key="1">
    <source>
        <dbReference type="ARBA" id="ARBA00022741"/>
    </source>
</evidence>
<comment type="caution">
    <text evidence="7">The sequence shown here is derived from an EMBL/GenBank/DDBJ whole genome shotgun (WGS) entry which is preliminary data.</text>
</comment>
<evidence type="ECO:0000259" key="5">
    <source>
        <dbReference type="PROSITE" id="PS51388"/>
    </source>
</evidence>
<dbReference type="InterPro" id="IPR020850">
    <property type="entry name" value="GED_dom"/>
</dbReference>
<proteinExistence type="predicted"/>
<keyword evidence="1" id="KW-0547">Nucleotide-binding</keyword>
<dbReference type="GO" id="GO:0006897">
    <property type="term" value="P:endocytosis"/>
    <property type="evidence" value="ECO:0007669"/>
    <property type="project" value="TreeGrafter"/>
</dbReference>
<feature type="coiled-coil region" evidence="3">
    <location>
        <begin position="713"/>
        <end position="740"/>
    </location>
</feature>
<dbReference type="GO" id="GO:0000266">
    <property type="term" value="P:mitochondrial fission"/>
    <property type="evidence" value="ECO:0007669"/>
    <property type="project" value="TreeGrafter"/>
</dbReference>
<dbReference type="GO" id="GO:0048312">
    <property type="term" value="P:intracellular distribution of mitochondria"/>
    <property type="evidence" value="ECO:0007669"/>
    <property type="project" value="TreeGrafter"/>
</dbReference>
<protein>
    <recommendedName>
        <fullName evidence="9">GED domain-containing protein</fullName>
    </recommendedName>
</protein>
<keyword evidence="2" id="KW-0342">GTP-binding</keyword>
<feature type="region of interest" description="Disordered" evidence="4">
    <location>
        <begin position="28"/>
        <end position="68"/>
    </location>
</feature>
<gene>
    <name evidence="7" type="ORF">D0862_06909</name>
</gene>
<dbReference type="InterPro" id="IPR000375">
    <property type="entry name" value="Dynamin_stalk"/>
</dbReference>
<dbReference type="SUPFAM" id="SSF52540">
    <property type="entry name" value="P-loop containing nucleoside triphosphate hydrolases"/>
    <property type="match status" value="1"/>
</dbReference>
<evidence type="ECO:0000256" key="4">
    <source>
        <dbReference type="SAM" id="MobiDB-lite"/>
    </source>
</evidence>
<dbReference type="AlphaFoldDB" id="A0A3M7GFL0"/>
<dbReference type="InterPro" id="IPR022812">
    <property type="entry name" value="Dynamin"/>
</dbReference>
<dbReference type="Pfam" id="PF00350">
    <property type="entry name" value="Dynamin_N"/>
    <property type="match status" value="1"/>
</dbReference>
<evidence type="ECO:0000256" key="2">
    <source>
        <dbReference type="ARBA" id="ARBA00023134"/>
    </source>
</evidence>
<evidence type="ECO:0008006" key="9">
    <source>
        <dbReference type="Google" id="ProtNLM"/>
    </source>
</evidence>
<feature type="compositionally biased region" description="Basic and acidic residues" evidence="4">
    <location>
        <begin position="40"/>
        <end position="54"/>
    </location>
</feature>
<dbReference type="InterPro" id="IPR030381">
    <property type="entry name" value="G_DYNAMIN_dom"/>
</dbReference>
<dbReference type="InterPro" id="IPR045063">
    <property type="entry name" value="Dynamin_N"/>
</dbReference>
<dbReference type="GO" id="GO:0016559">
    <property type="term" value="P:peroxisome fission"/>
    <property type="evidence" value="ECO:0007669"/>
    <property type="project" value="TreeGrafter"/>
</dbReference>
<name>A0A3M7GFL0_HORWE</name>
<dbReference type="FunFam" id="3.40.50.300:FF:001425">
    <property type="entry name" value="Dynamin GTPase, putative"/>
    <property type="match status" value="1"/>
</dbReference>
<keyword evidence="3" id="KW-0175">Coiled coil</keyword>